<name>A0ABQ1NIJ3_9BACI</name>
<dbReference type="Gene3D" id="1.10.260.40">
    <property type="entry name" value="lambda repressor-like DNA-binding domains"/>
    <property type="match status" value="1"/>
</dbReference>
<dbReference type="Proteomes" id="UP000619534">
    <property type="component" value="Unassembled WGS sequence"/>
</dbReference>
<feature type="domain" description="HTH lacI-type" evidence="5">
    <location>
        <begin position="21"/>
        <end position="75"/>
    </location>
</feature>
<evidence type="ECO:0000313" key="7">
    <source>
        <dbReference type="Proteomes" id="UP000619534"/>
    </source>
</evidence>
<sequence>MHIRKRFHKLFGEVKNVEKTVTIKDVARKANVSISTVSRVLNNSGYTSASVKEKVNKAVDELKFQKNMVATAMIKKQTSTFGLIIPDIKNIFYGELTRAIEDKAHQHGFNVILCNTDNNLEKEKEYLNFLLRKGIDGIIFSTPEINDRNIREVMKSRPDLPMVILGSKVQNVRLDEVLVDNFDGGYTATEHLIDLGHERIGYIGGQQDSYATLERLKGFKAALEERGLPLDKKHIKLDEFKIHSGYEKGKEILAKKDRPTAIFAGNDAIAVGVYKAAREVGLKIPEDLSVIGFDDSQFAEIVDPGLTTIRTPIAEMGEKTVELAVQIIKENKNFKESIMFPPTLVERASTASIKKVH</sequence>
<dbReference type="InterPro" id="IPR046335">
    <property type="entry name" value="LacI/GalR-like_sensor"/>
</dbReference>
<dbReference type="PANTHER" id="PTHR30146">
    <property type="entry name" value="LACI-RELATED TRANSCRIPTIONAL REPRESSOR"/>
    <property type="match status" value="1"/>
</dbReference>
<dbReference type="PANTHER" id="PTHR30146:SF148">
    <property type="entry name" value="HTH-TYPE TRANSCRIPTIONAL REPRESSOR PURR-RELATED"/>
    <property type="match status" value="1"/>
</dbReference>
<dbReference type="InterPro" id="IPR010982">
    <property type="entry name" value="Lambda_DNA-bd_dom_sf"/>
</dbReference>
<evidence type="ECO:0000259" key="5">
    <source>
        <dbReference type="PROSITE" id="PS50932"/>
    </source>
</evidence>
<keyword evidence="3" id="KW-0238">DNA-binding</keyword>
<dbReference type="SUPFAM" id="SSF53822">
    <property type="entry name" value="Periplasmic binding protein-like I"/>
    <property type="match status" value="1"/>
</dbReference>
<keyword evidence="1" id="KW-0678">Repressor</keyword>
<reference evidence="7" key="1">
    <citation type="journal article" date="2019" name="Int. J. Syst. Evol. Microbiol.">
        <title>The Global Catalogue of Microorganisms (GCM) 10K type strain sequencing project: providing services to taxonomists for standard genome sequencing and annotation.</title>
        <authorList>
            <consortium name="The Broad Institute Genomics Platform"/>
            <consortium name="The Broad Institute Genome Sequencing Center for Infectious Disease"/>
            <person name="Wu L."/>
            <person name="Ma J."/>
        </authorList>
    </citation>
    <scope>NUCLEOTIDE SEQUENCE [LARGE SCALE GENOMIC DNA]</scope>
    <source>
        <strain evidence="7">CCM 7282</strain>
    </source>
</reference>
<evidence type="ECO:0000313" key="6">
    <source>
        <dbReference type="EMBL" id="GGC75235.1"/>
    </source>
</evidence>
<dbReference type="CDD" id="cd01392">
    <property type="entry name" value="HTH_LacI"/>
    <property type="match status" value="1"/>
</dbReference>
<dbReference type="PROSITE" id="PS50932">
    <property type="entry name" value="HTH_LACI_2"/>
    <property type="match status" value="1"/>
</dbReference>
<dbReference type="SUPFAM" id="SSF47413">
    <property type="entry name" value="lambda repressor-like DNA-binding domains"/>
    <property type="match status" value="1"/>
</dbReference>
<accession>A0ABQ1NIJ3</accession>
<dbReference type="Pfam" id="PF00356">
    <property type="entry name" value="LacI"/>
    <property type="match status" value="1"/>
</dbReference>
<evidence type="ECO:0000256" key="3">
    <source>
        <dbReference type="ARBA" id="ARBA00023125"/>
    </source>
</evidence>
<evidence type="ECO:0000256" key="4">
    <source>
        <dbReference type="ARBA" id="ARBA00023163"/>
    </source>
</evidence>
<proteinExistence type="predicted"/>
<dbReference type="PRINTS" id="PR00036">
    <property type="entry name" value="HTHLACI"/>
</dbReference>
<dbReference type="Gene3D" id="3.40.50.2300">
    <property type="match status" value="2"/>
</dbReference>
<evidence type="ECO:0000256" key="1">
    <source>
        <dbReference type="ARBA" id="ARBA00022491"/>
    </source>
</evidence>
<protein>
    <submittedName>
        <fullName evidence="6">LacI family transcriptional regulator</fullName>
    </submittedName>
</protein>
<keyword evidence="2" id="KW-0805">Transcription regulation</keyword>
<organism evidence="6 7">
    <name type="scientific">Thalassobacillus devorans</name>
    <dbReference type="NCBI Taxonomy" id="279813"/>
    <lineage>
        <taxon>Bacteria</taxon>
        <taxon>Bacillati</taxon>
        <taxon>Bacillota</taxon>
        <taxon>Bacilli</taxon>
        <taxon>Bacillales</taxon>
        <taxon>Bacillaceae</taxon>
        <taxon>Thalassobacillus</taxon>
    </lineage>
</organism>
<keyword evidence="4" id="KW-0804">Transcription</keyword>
<evidence type="ECO:0000256" key="2">
    <source>
        <dbReference type="ARBA" id="ARBA00023015"/>
    </source>
</evidence>
<gene>
    <name evidence="6" type="ORF">GCM10007216_02280</name>
</gene>
<dbReference type="PROSITE" id="PS00356">
    <property type="entry name" value="HTH_LACI_1"/>
    <property type="match status" value="1"/>
</dbReference>
<dbReference type="EMBL" id="BMCJ01000001">
    <property type="protein sequence ID" value="GGC75235.1"/>
    <property type="molecule type" value="Genomic_DNA"/>
</dbReference>
<dbReference type="SMART" id="SM00354">
    <property type="entry name" value="HTH_LACI"/>
    <property type="match status" value="1"/>
</dbReference>
<comment type="caution">
    <text evidence="6">The sequence shown here is derived from an EMBL/GenBank/DDBJ whole genome shotgun (WGS) entry which is preliminary data.</text>
</comment>
<dbReference type="InterPro" id="IPR000843">
    <property type="entry name" value="HTH_LacI"/>
</dbReference>
<dbReference type="RefSeq" id="WP_062444527.1">
    <property type="nucleotide sequence ID" value="NZ_BMCJ01000001.1"/>
</dbReference>
<keyword evidence="7" id="KW-1185">Reference proteome</keyword>
<dbReference type="InterPro" id="IPR028082">
    <property type="entry name" value="Peripla_BP_I"/>
</dbReference>
<dbReference type="CDD" id="cd06267">
    <property type="entry name" value="PBP1_LacI_sugar_binding-like"/>
    <property type="match status" value="1"/>
</dbReference>
<dbReference type="Pfam" id="PF13377">
    <property type="entry name" value="Peripla_BP_3"/>
    <property type="match status" value="1"/>
</dbReference>